<gene>
    <name evidence="1" type="ORF">BDW02DRAFT_114385</name>
</gene>
<dbReference type="AlphaFoldDB" id="A0A6A5K6P8"/>
<keyword evidence="2" id="KW-1185">Reference proteome</keyword>
<proteinExistence type="predicted"/>
<dbReference type="EMBL" id="ML975408">
    <property type="protein sequence ID" value="KAF1830134.1"/>
    <property type="molecule type" value="Genomic_DNA"/>
</dbReference>
<name>A0A6A5K6P8_9PLEO</name>
<reference evidence="1" key="1">
    <citation type="submission" date="2020-01" db="EMBL/GenBank/DDBJ databases">
        <authorList>
            <consortium name="DOE Joint Genome Institute"/>
            <person name="Haridas S."/>
            <person name="Albert R."/>
            <person name="Binder M."/>
            <person name="Bloem J."/>
            <person name="Labutti K."/>
            <person name="Salamov A."/>
            <person name="Andreopoulos B."/>
            <person name="Baker S.E."/>
            <person name="Barry K."/>
            <person name="Bills G."/>
            <person name="Bluhm B.H."/>
            <person name="Cannon C."/>
            <person name="Castanera R."/>
            <person name="Culley D.E."/>
            <person name="Daum C."/>
            <person name="Ezra D."/>
            <person name="Gonzalez J.B."/>
            <person name="Henrissat B."/>
            <person name="Kuo A."/>
            <person name="Liang C."/>
            <person name="Lipzen A."/>
            <person name="Lutzoni F."/>
            <person name="Magnuson J."/>
            <person name="Mondo S."/>
            <person name="Nolan M."/>
            <person name="Ohm R."/>
            <person name="Pangilinan J."/>
            <person name="Park H.-J."/>
            <person name="Ramirez L."/>
            <person name="Alfaro M."/>
            <person name="Sun H."/>
            <person name="Tritt A."/>
            <person name="Yoshinaga Y."/>
            <person name="Zwiers L.-H."/>
            <person name="Turgeon B.G."/>
            <person name="Goodwin S.B."/>
            <person name="Spatafora J.W."/>
            <person name="Crous P.W."/>
            <person name="Grigoriev I.V."/>
        </authorList>
    </citation>
    <scope>NUCLEOTIDE SEQUENCE</scope>
    <source>
        <strain evidence="1">P77</strain>
    </source>
</reference>
<evidence type="ECO:0000313" key="2">
    <source>
        <dbReference type="Proteomes" id="UP000800040"/>
    </source>
</evidence>
<accession>A0A6A5K6P8</accession>
<protein>
    <submittedName>
        <fullName evidence="1">Uncharacterized protein</fullName>
    </submittedName>
</protein>
<evidence type="ECO:0000313" key="1">
    <source>
        <dbReference type="EMBL" id="KAF1830134.1"/>
    </source>
</evidence>
<sequence>MAGYGNWRYRSIAPEQERERFVEFLTSTSHYRNVGSSGTPGPKSLAADTVSGVFCASVTRHASFSRSLTVFAFRSFASRNFHSFISPSCCSLTSCACLPFSFSGLSLYSNRLFIWPPALRLLSPDVLLLLSPLAPHACRASFPLVLSTFLQPSFHLTLLSLLPSLPLHTFTPPAKIPNPQTTSTN</sequence>
<dbReference type="Proteomes" id="UP000800040">
    <property type="component" value="Unassembled WGS sequence"/>
</dbReference>
<organism evidence="1 2">
    <name type="scientific">Decorospora gaudefroyi</name>
    <dbReference type="NCBI Taxonomy" id="184978"/>
    <lineage>
        <taxon>Eukaryota</taxon>
        <taxon>Fungi</taxon>
        <taxon>Dikarya</taxon>
        <taxon>Ascomycota</taxon>
        <taxon>Pezizomycotina</taxon>
        <taxon>Dothideomycetes</taxon>
        <taxon>Pleosporomycetidae</taxon>
        <taxon>Pleosporales</taxon>
        <taxon>Pleosporineae</taxon>
        <taxon>Pleosporaceae</taxon>
        <taxon>Decorospora</taxon>
    </lineage>
</organism>